<sequence length="244" mass="26113">MHPNDPISKVRGVNVLIGVGAQVKLARLMLVTDTRSAQGDLDTFLEAAVTGGVDLVQIRESGLAHDVELAALRTAWDVAARHRHLVVVSDSAELAGDFGADAVELAEPADHQALVDFKTRLGRFTRLGATARDRAELDRLLAESAIDFVLVDASSDLELAAAAAAAAPVGELTSKPWYAVGEFDLDRLNQAIEAGVRRITVTTTLTEAADPREVARQLSGRLREVWAGDEELTRLTFSALAEQA</sequence>
<comment type="pathway">
    <text evidence="2">Cofactor biosynthesis; thiamine diphosphate biosynthesis.</text>
</comment>
<dbReference type="EMBL" id="LT629772">
    <property type="protein sequence ID" value="SDS11082.1"/>
    <property type="molecule type" value="Genomic_DNA"/>
</dbReference>
<reference evidence="5 6" key="1">
    <citation type="submission" date="2016-10" db="EMBL/GenBank/DDBJ databases">
        <authorList>
            <person name="de Groot N.N."/>
        </authorList>
    </citation>
    <scope>NUCLEOTIDE SEQUENCE [LARGE SCALE GENOMIC DNA]</scope>
    <source>
        <strain evidence="5 6">DSM 21800</strain>
    </source>
</reference>
<gene>
    <name evidence="5" type="ORF">SAMN04489812_0915</name>
</gene>
<dbReference type="SUPFAM" id="SSF51391">
    <property type="entry name" value="Thiamin phosphate synthase"/>
    <property type="match status" value="1"/>
</dbReference>
<dbReference type="PANTHER" id="PTHR20857:SF15">
    <property type="entry name" value="THIAMINE-PHOSPHATE SYNTHASE"/>
    <property type="match status" value="1"/>
</dbReference>
<protein>
    <submittedName>
        <fullName evidence="5">Thiamine-phosphate diphosphorylase</fullName>
    </submittedName>
</protein>
<organism evidence="5 6">
    <name type="scientific">Microlunatus soli</name>
    <dbReference type="NCBI Taxonomy" id="630515"/>
    <lineage>
        <taxon>Bacteria</taxon>
        <taxon>Bacillati</taxon>
        <taxon>Actinomycetota</taxon>
        <taxon>Actinomycetes</taxon>
        <taxon>Propionibacteriales</taxon>
        <taxon>Propionibacteriaceae</taxon>
        <taxon>Microlunatus</taxon>
    </lineage>
</organism>
<evidence type="ECO:0000313" key="6">
    <source>
        <dbReference type="Proteomes" id="UP000199103"/>
    </source>
</evidence>
<evidence type="ECO:0000313" key="5">
    <source>
        <dbReference type="EMBL" id="SDS11082.1"/>
    </source>
</evidence>
<evidence type="ECO:0000256" key="1">
    <source>
        <dbReference type="ARBA" id="ARBA00003814"/>
    </source>
</evidence>
<dbReference type="InterPro" id="IPR022998">
    <property type="entry name" value="ThiamineP_synth_TenI"/>
</dbReference>
<evidence type="ECO:0000256" key="2">
    <source>
        <dbReference type="ARBA" id="ARBA00004948"/>
    </source>
</evidence>
<dbReference type="InterPro" id="IPR013785">
    <property type="entry name" value="Aldolase_TIM"/>
</dbReference>
<dbReference type="InterPro" id="IPR036206">
    <property type="entry name" value="ThiamineP_synth_sf"/>
</dbReference>
<feature type="domain" description="Thiamine phosphate synthase/TenI" evidence="4">
    <location>
        <begin position="28"/>
        <end position="203"/>
    </location>
</feature>
<keyword evidence="3" id="KW-0784">Thiamine biosynthesis</keyword>
<dbReference type="Gene3D" id="3.20.20.70">
    <property type="entry name" value="Aldolase class I"/>
    <property type="match status" value="1"/>
</dbReference>
<evidence type="ECO:0000256" key="3">
    <source>
        <dbReference type="ARBA" id="ARBA00022977"/>
    </source>
</evidence>
<accession>A0A1H1PIK5</accession>
<dbReference type="STRING" id="630515.SAMN04489812_0915"/>
<name>A0A1H1PIK5_9ACTN</name>
<evidence type="ECO:0000259" key="4">
    <source>
        <dbReference type="Pfam" id="PF02581"/>
    </source>
</evidence>
<dbReference type="CDD" id="cd00564">
    <property type="entry name" value="TMP_TenI"/>
    <property type="match status" value="1"/>
</dbReference>
<dbReference type="GO" id="GO:0009228">
    <property type="term" value="P:thiamine biosynthetic process"/>
    <property type="evidence" value="ECO:0007669"/>
    <property type="project" value="UniProtKB-KW"/>
</dbReference>
<dbReference type="GO" id="GO:0005737">
    <property type="term" value="C:cytoplasm"/>
    <property type="evidence" value="ECO:0007669"/>
    <property type="project" value="TreeGrafter"/>
</dbReference>
<proteinExistence type="predicted"/>
<dbReference type="AlphaFoldDB" id="A0A1H1PIK5"/>
<comment type="function">
    <text evidence="1">Condenses 4-methyl-5-(beta-hydroxyethyl)thiazole monophosphate (THZ-P) and 2-methyl-4-amino-5-hydroxymethyl pyrimidine pyrophosphate (HMP-PP) to form thiamine monophosphate (TMP).</text>
</comment>
<dbReference type="Proteomes" id="UP000199103">
    <property type="component" value="Chromosome I"/>
</dbReference>
<keyword evidence="6" id="KW-1185">Reference proteome</keyword>
<dbReference type="Pfam" id="PF02581">
    <property type="entry name" value="TMP-TENI"/>
    <property type="match status" value="1"/>
</dbReference>
<dbReference type="PANTHER" id="PTHR20857">
    <property type="entry name" value="THIAMINE-PHOSPHATE PYROPHOSPHORYLASE"/>
    <property type="match status" value="1"/>
</dbReference>
<dbReference type="GO" id="GO:0004789">
    <property type="term" value="F:thiamine-phosphate diphosphorylase activity"/>
    <property type="evidence" value="ECO:0007669"/>
    <property type="project" value="TreeGrafter"/>
</dbReference>